<sequence length="61" mass="6775">MFLAALKTADAINAIKGVPVSADAKFLSEKWVRGELTGDQMKQELLDLHWKIAAEENRSDC</sequence>
<dbReference type="InterPro" id="IPR041535">
    <property type="entry name" value="VbhA"/>
</dbReference>
<proteinExistence type="predicted"/>
<dbReference type="EMBL" id="DXBC01000058">
    <property type="protein sequence ID" value="HIZ78908.1"/>
    <property type="molecule type" value="Genomic_DNA"/>
</dbReference>
<dbReference type="Proteomes" id="UP000824101">
    <property type="component" value="Unassembled WGS sequence"/>
</dbReference>
<protein>
    <recommendedName>
        <fullName evidence="1">Antitoxin VbhA domain-containing protein</fullName>
    </recommendedName>
</protein>
<gene>
    <name evidence="2" type="ORF">IAA17_03895</name>
</gene>
<dbReference type="InterPro" id="IPR033788">
    <property type="entry name" value="VbhA-like"/>
</dbReference>
<evidence type="ECO:0000259" key="1">
    <source>
        <dbReference type="Pfam" id="PF18495"/>
    </source>
</evidence>
<feature type="domain" description="Antitoxin VbhA" evidence="1">
    <location>
        <begin position="5"/>
        <end position="46"/>
    </location>
</feature>
<name>A0A9D2K5X9_9FIRM</name>
<dbReference type="CDD" id="cd11586">
    <property type="entry name" value="VbhA_like"/>
    <property type="match status" value="1"/>
</dbReference>
<accession>A0A9D2K5X9</accession>
<comment type="caution">
    <text evidence="2">The sequence shown here is derived from an EMBL/GenBank/DDBJ whole genome shotgun (WGS) entry which is preliminary data.</text>
</comment>
<dbReference type="Pfam" id="PF18495">
    <property type="entry name" value="VbhA"/>
    <property type="match status" value="1"/>
</dbReference>
<organism evidence="2 3">
    <name type="scientific">Candidatus Lachnoclostridium stercorigallinarum</name>
    <dbReference type="NCBI Taxonomy" id="2838634"/>
    <lineage>
        <taxon>Bacteria</taxon>
        <taxon>Bacillati</taxon>
        <taxon>Bacillota</taxon>
        <taxon>Clostridia</taxon>
        <taxon>Lachnospirales</taxon>
        <taxon>Lachnospiraceae</taxon>
    </lineage>
</organism>
<evidence type="ECO:0000313" key="3">
    <source>
        <dbReference type="Proteomes" id="UP000824101"/>
    </source>
</evidence>
<dbReference type="AlphaFoldDB" id="A0A9D2K5X9"/>
<evidence type="ECO:0000313" key="2">
    <source>
        <dbReference type="EMBL" id="HIZ78908.1"/>
    </source>
</evidence>
<reference evidence="2" key="2">
    <citation type="submission" date="2021-04" db="EMBL/GenBank/DDBJ databases">
        <authorList>
            <person name="Gilroy R."/>
        </authorList>
    </citation>
    <scope>NUCLEOTIDE SEQUENCE</scope>
    <source>
        <strain evidence="2">ChiBcec1-1093</strain>
    </source>
</reference>
<reference evidence="2" key="1">
    <citation type="journal article" date="2021" name="PeerJ">
        <title>Extensive microbial diversity within the chicken gut microbiome revealed by metagenomics and culture.</title>
        <authorList>
            <person name="Gilroy R."/>
            <person name="Ravi A."/>
            <person name="Getino M."/>
            <person name="Pursley I."/>
            <person name="Horton D.L."/>
            <person name="Alikhan N.F."/>
            <person name="Baker D."/>
            <person name="Gharbi K."/>
            <person name="Hall N."/>
            <person name="Watson M."/>
            <person name="Adriaenssens E.M."/>
            <person name="Foster-Nyarko E."/>
            <person name="Jarju S."/>
            <person name="Secka A."/>
            <person name="Antonio M."/>
            <person name="Oren A."/>
            <person name="Chaudhuri R.R."/>
            <person name="La Ragione R."/>
            <person name="Hildebrand F."/>
            <person name="Pallen M.J."/>
        </authorList>
    </citation>
    <scope>NUCLEOTIDE SEQUENCE</scope>
    <source>
        <strain evidence="2">ChiBcec1-1093</strain>
    </source>
</reference>